<dbReference type="SUPFAM" id="SSF57850">
    <property type="entry name" value="RING/U-box"/>
    <property type="match status" value="1"/>
</dbReference>
<dbReference type="InterPro" id="IPR013083">
    <property type="entry name" value="Znf_RING/FYVE/PHD"/>
</dbReference>
<keyword evidence="13" id="KW-1185">Reference proteome</keyword>
<dbReference type="Gene3D" id="3.30.40.10">
    <property type="entry name" value="Zinc/RING finger domain, C3HC4 (zinc finger)"/>
    <property type="match status" value="1"/>
</dbReference>
<reference evidence="12 13" key="1">
    <citation type="submission" date="2016-08" db="EMBL/GenBank/DDBJ databases">
        <title>Genomes of anaerobic fungi encode conserved fungal cellulosomes for biomass hydrolysis.</title>
        <authorList>
            <consortium name="DOE Joint Genome Institute"/>
            <person name="Haitjema C.H."/>
            <person name="Gilmore S.P."/>
            <person name="Henske J.K."/>
            <person name="Solomon K.V."/>
            <person name="De Groot R."/>
            <person name="Kuo A."/>
            <person name="Mondo S.J."/>
            <person name="Salamov A.A."/>
            <person name="Labutti K."/>
            <person name="Zhao Z."/>
            <person name="Chiniquy J."/>
            <person name="Barry K."/>
            <person name="Brewer H.M."/>
            <person name="Purvine S.O."/>
            <person name="Wright A.T."/>
            <person name="Boxma B."/>
            <person name="Van Alen T."/>
            <person name="Hackstein J.H."/>
            <person name="Baker S.E."/>
            <person name="Grigoriev I.V."/>
            <person name="O'Malley M.A."/>
        </authorList>
    </citation>
    <scope>NUCLEOTIDE SEQUENCE [LARGE SCALE GENOMIC DNA]</scope>
    <source>
        <strain evidence="13">finn</strain>
    </source>
</reference>
<feature type="domain" description="RING-type" evidence="11">
    <location>
        <begin position="87"/>
        <end position="126"/>
    </location>
</feature>
<dbReference type="GO" id="GO:0000209">
    <property type="term" value="P:protein polyubiquitination"/>
    <property type="evidence" value="ECO:0007669"/>
    <property type="project" value="TreeGrafter"/>
</dbReference>
<evidence type="ECO:0000256" key="2">
    <source>
        <dbReference type="ARBA" id="ARBA00012483"/>
    </source>
</evidence>
<evidence type="ECO:0000256" key="8">
    <source>
        <dbReference type="ARBA" id="ARBA00023163"/>
    </source>
</evidence>
<evidence type="ECO:0000259" key="11">
    <source>
        <dbReference type="PROSITE" id="PS50089"/>
    </source>
</evidence>
<dbReference type="PROSITE" id="PS50089">
    <property type="entry name" value="ZF_RING_2"/>
    <property type="match status" value="1"/>
</dbReference>
<dbReference type="InterPro" id="IPR002483">
    <property type="entry name" value="PWI_dom"/>
</dbReference>
<reference evidence="12 13" key="2">
    <citation type="submission" date="2016-08" db="EMBL/GenBank/DDBJ databases">
        <title>Pervasive Adenine N6-methylation of Active Genes in Fungi.</title>
        <authorList>
            <consortium name="DOE Joint Genome Institute"/>
            <person name="Mondo S.J."/>
            <person name="Dannebaum R.O."/>
            <person name="Kuo R.C."/>
            <person name="Labutti K."/>
            <person name="Haridas S."/>
            <person name="Kuo A."/>
            <person name="Salamov A."/>
            <person name="Ahrendt S.R."/>
            <person name="Lipzen A."/>
            <person name="Sullivan W."/>
            <person name="Andreopoulos W.B."/>
            <person name="Clum A."/>
            <person name="Lindquist E."/>
            <person name="Daum C."/>
            <person name="Ramamoorthy G.K."/>
            <person name="Gryganskyi A."/>
            <person name="Culley D."/>
            <person name="Magnuson J.K."/>
            <person name="James T.Y."/>
            <person name="O'Malley M.A."/>
            <person name="Stajich J.E."/>
            <person name="Spatafora J.W."/>
            <person name="Visel A."/>
            <person name="Grigoriev I.V."/>
        </authorList>
    </citation>
    <scope>NUCLEOTIDE SEQUENCE [LARGE SCALE GENOMIC DNA]</scope>
    <source>
        <strain evidence="13">finn</strain>
    </source>
</reference>
<dbReference type="EMBL" id="MCFH01000029">
    <property type="protein sequence ID" value="ORX47908.1"/>
    <property type="molecule type" value="Genomic_DNA"/>
</dbReference>
<keyword evidence="5 9" id="KW-0863">Zinc-finger</keyword>
<feature type="compositionally biased region" description="Polar residues" evidence="10">
    <location>
        <begin position="1"/>
        <end position="12"/>
    </location>
</feature>
<keyword evidence="4" id="KW-0479">Metal-binding</keyword>
<evidence type="ECO:0000313" key="13">
    <source>
        <dbReference type="Proteomes" id="UP000193719"/>
    </source>
</evidence>
<evidence type="ECO:0000256" key="4">
    <source>
        <dbReference type="ARBA" id="ARBA00022723"/>
    </source>
</evidence>
<evidence type="ECO:0000256" key="7">
    <source>
        <dbReference type="ARBA" id="ARBA00023015"/>
    </source>
</evidence>
<gene>
    <name evidence="12" type="ORF">BCR36DRAFT_584604</name>
</gene>
<dbReference type="InterPro" id="IPR017907">
    <property type="entry name" value="Znf_RING_CS"/>
</dbReference>
<dbReference type="CDD" id="cd16574">
    <property type="entry name" value="RING-HC_Topors"/>
    <property type="match status" value="1"/>
</dbReference>
<proteinExistence type="predicted"/>
<dbReference type="GO" id="GO:0006513">
    <property type="term" value="P:protein monoubiquitination"/>
    <property type="evidence" value="ECO:0007669"/>
    <property type="project" value="TreeGrafter"/>
</dbReference>
<evidence type="ECO:0000256" key="9">
    <source>
        <dbReference type="PROSITE-ProRule" id="PRU00175"/>
    </source>
</evidence>
<dbReference type="PANTHER" id="PTHR46077">
    <property type="entry name" value="E3 UBIQUITIN-PROTEIN LIGASE TOPORS"/>
    <property type="match status" value="1"/>
</dbReference>
<evidence type="ECO:0000256" key="10">
    <source>
        <dbReference type="SAM" id="MobiDB-lite"/>
    </source>
</evidence>
<evidence type="ECO:0000256" key="1">
    <source>
        <dbReference type="ARBA" id="ARBA00000900"/>
    </source>
</evidence>
<dbReference type="AlphaFoldDB" id="A0A1Y1V5R1"/>
<organism evidence="12 13">
    <name type="scientific">Piromyces finnis</name>
    <dbReference type="NCBI Taxonomy" id="1754191"/>
    <lineage>
        <taxon>Eukaryota</taxon>
        <taxon>Fungi</taxon>
        <taxon>Fungi incertae sedis</taxon>
        <taxon>Chytridiomycota</taxon>
        <taxon>Chytridiomycota incertae sedis</taxon>
        <taxon>Neocallimastigomycetes</taxon>
        <taxon>Neocallimastigales</taxon>
        <taxon>Neocallimastigaceae</taxon>
        <taxon>Piromyces</taxon>
    </lineage>
</organism>
<evidence type="ECO:0000256" key="3">
    <source>
        <dbReference type="ARBA" id="ARBA00022679"/>
    </source>
</evidence>
<dbReference type="GO" id="GO:0061630">
    <property type="term" value="F:ubiquitin protein ligase activity"/>
    <property type="evidence" value="ECO:0007669"/>
    <property type="project" value="UniProtKB-EC"/>
</dbReference>
<dbReference type="Pfam" id="PF01480">
    <property type="entry name" value="PWI"/>
    <property type="match status" value="1"/>
</dbReference>
<dbReference type="PROSITE" id="PS00518">
    <property type="entry name" value="ZF_RING_1"/>
    <property type="match status" value="1"/>
</dbReference>
<protein>
    <recommendedName>
        <fullName evidence="2">RING-type E3 ubiquitin transferase</fullName>
        <ecNumber evidence="2">2.3.2.27</ecNumber>
    </recommendedName>
</protein>
<dbReference type="GO" id="GO:0008270">
    <property type="term" value="F:zinc ion binding"/>
    <property type="evidence" value="ECO:0007669"/>
    <property type="project" value="UniProtKB-KW"/>
</dbReference>
<keyword evidence="3" id="KW-0808">Transferase</keyword>
<dbReference type="PANTHER" id="PTHR46077:SF1">
    <property type="entry name" value="TOP1 BINDING ARGININE_SERINE RICH PROTEIN, E3 UBIQUITIN LIGASE"/>
    <property type="match status" value="1"/>
</dbReference>
<feature type="region of interest" description="Disordered" evidence="10">
    <location>
        <begin position="1"/>
        <end position="29"/>
    </location>
</feature>
<dbReference type="OrthoDB" id="21204at2759"/>
<dbReference type="Proteomes" id="UP000193719">
    <property type="component" value="Unassembled WGS sequence"/>
</dbReference>
<dbReference type="InterPro" id="IPR018957">
    <property type="entry name" value="Znf_C3HC4_RING-type"/>
</dbReference>
<keyword evidence="6" id="KW-0862">Zinc</keyword>
<name>A0A1Y1V5R1_9FUNG</name>
<sequence length="333" mass="40080">MSNYYQEYLNSESTEDNSYDSEEGQGLDISTLDYEKLDSKYQKNKRPHELSETFENSNIKKIKIDNPKEKNKNTENDTDDDDYLITCPICLESFLNKTLLDPCYHAFCNVCIKKWSKVSQNCPLCKRHYDFAIYNIKDEYTYDKIYFGEGEIQHQKPKRKEIYPRNHQYSYPSLFSLSNNKNNKDGIDYRSKIYTQGLYSKQPEKYKVLKESQTYLEYLTKYKAKFDRIIPWVERDIKAILHTDEIDLIRDFILRIIKRYDLDSEEAMDEISLFLKDKTNHFIYELKGFINSPFNIQTYDRETQYEKKSDHKIPFEAVKDYYLTQQKLKEKEK</sequence>
<dbReference type="Pfam" id="PF00097">
    <property type="entry name" value="zf-C3HC4"/>
    <property type="match status" value="1"/>
</dbReference>
<accession>A0A1Y1V5R1</accession>
<evidence type="ECO:0000256" key="6">
    <source>
        <dbReference type="ARBA" id="ARBA00022833"/>
    </source>
</evidence>
<dbReference type="EC" id="2.3.2.27" evidence="2"/>
<dbReference type="STRING" id="1754191.A0A1Y1V5R1"/>
<comment type="caution">
    <text evidence="12">The sequence shown here is derived from an EMBL/GenBank/DDBJ whole genome shotgun (WGS) entry which is preliminary data.</text>
</comment>
<evidence type="ECO:0000256" key="5">
    <source>
        <dbReference type="ARBA" id="ARBA00022771"/>
    </source>
</evidence>
<dbReference type="SMART" id="SM00184">
    <property type="entry name" value="RING"/>
    <property type="match status" value="1"/>
</dbReference>
<evidence type="ECO:0000313" key="12">
    <source>
        <dbReference type="EMBL" id="ORX47908.1"/>
    </source>
</evidence>
<keyword evidence="7" id="KW-0805">Transcription regulation</keyword>
<feature type="compositionally biased region" description="Acidic residues" evidence="10">
    <location>
        <begin position="13"/>
        <end position="25"/>
    </location>
</feature>
<keyword evidence="8" id="KW-0804">Transcription</keyword>
<dbReference type="InterPro" id="IPR058746">
    <property type="entry name" value="Znf_RING-type_Topors"/>
</dbReference>
<dbReference type="InterPro" id="IPR001841">
    <property type="entry name" value="Znf_RING"/>
</dbReference>
<comment type="catalytic activity">
    <reaction evidence="1">
        <text>S-ubiquitinyl-[E2 ubiquitin-conjugating enzyme]-L-cysteine + [acceptor protein]-L-lysine = [E2 ubiquitin-conjugating enzyme]-L-cysteine + N(6)-ubiquitinyl-[acceptor protein]-L-lysine.</text>
        <dbReference type="EC" id="2.3.2.27"/>
    </reaction>
</comment>